<comment type="caution">
    <text evidence="5">The sequence shown here is derived from an EMBL/GenBank/DDBJ whole genome shotgun (WGS) entry which is preliminary data.</text>
</comment>
<feature type="transmembrane region" description="Helical" evidence="1">
    <location>
        <begin position="199"/>
        <end position="216"/>
    </location>
</feature>
<name>A0A6A4D3Z1_9STRA</name>
<dbReference type="Proteomes" id="UP000429523">
    <property type="component" value="Unassembled WGS sequence"/>
</dbReference>
<evidence type="ECO:0000313" key="4">
    <source>
        <dbReference type="EMBL" id="KAE9097677.1"/>
    </source>
</evidence>
<feature type="transmembrane region" description="Helical" evidence="1">
    <location>
        <begin position="265"/>
        <end position="284"/>
    </location>
</feature>
<dbReference type="EMBL" id="QXGE01000992">
    <property type="protein sequence ID" value="KAE9299674.1"/>
    <property type="molecule type" value="Genomic_DNA"/>
</dbReference>
<gene>
    <name evidence="5" type="ORF">PF001_g15330</name>
    <name evidence="3" type="ORF">PF007_g16586</name>
    <name evidence="2" type="ORF">PF009_g17684</name>
    <name evidence="4" type="ORF">PF010_g15862</name>
</gene>
<reference evidence="6 7" key="1">
    <citation type="submission" date="2018-08" db="EMBL/GenBank/DDBJ databases">
        <title>Genomic investigation of the strawberry pathogen Phytophthora fragariae indicates pathogenicity is determined by transcriptional variation in three key races.</title>
        <authorList>
            <person name="Adams T.M."/>
            <person name="Armitage A.D."/>
            <person name="Sobczyk M.K."/>
            <person name="Bates H.J."/>
            <person name="Dunwell J.M."/>
            <person name="Nellist C.F."/>
            <person name="Harrison R.J."/>
        </authorList>
    </citation>
    <scope>NUCLEOTIDE SEQUENCE [LARGE SCALE GENOMIC DNA]</scope>
    <source>
        <strain evidence="5 7">A4</strain>
        <strain evidence="3 8">NOV-71</strain>
        <strain evidence="2 6">NOV-9</strain>
        <strain evidence="4 9">ONT-3</strain>
    </source>
</reference>
<dbReference type="EMBL" id="QXFX01001055">
    <property type="protein sequence ID" value="KAE9097677.1"/>
    <property type="molecule type" value="Genomic_DNA"/>
</dbReference>
<dbReference type="EMBL" id="QXGF01001137">
    <property type="protein sequence ID" value="KAE8932281.1"/>
    <property type="molecule type" value="Genomic_DNA"/>
</dbReference>
<organism evidence="5 7">
    <name type="scientific">Phytophthora fragariae</name>
    <dbReference type="NCBI Taxonomy" id="53985"/>
    <lineage>
        <taxon>Eukaryota</taxon>
        <taxon>Sar</taxon>
        <taxon>Stramenopiles</taxon>
        <taxon>Oomycota</taxon>
        <taxon>Peronosporomycetes</taxon>
        <taxon>Peronosporales</taxon>
        <taxon>Peronosporaceae</taxon>
        <taxon>Phytophthora</taxon>
    </lineage>
</organism>
<feature type="transmembrane region" description="Helical" evidence="1">
    <location>
        <begin position="329"/>
        <end position="350"/>
    </location>
</feature>
<feature type="transmembrane region" description="Helical" evidence="1">
    <location>
        <begin position="27"/>
        <end position="46"/>
    </location>
</feature>
<evidence type="ECO:0000313" key="3">
    <source>
        <dbReference type="EMBL" id="KAE9097520.1"/>
    </source>
</evidence>
<evidence type="ECO:0000313" key="8">
    <source>
        <dbReference type="Proteomes" id="UP000441208"/>
    </source>
</evidence>
<evidence type="ECO:0000313" key="7">
    <source>
        <dbReference type="Proteomes" id="UP000437068"/>
    </source>
</evidence>
<dbReference type="Proteomes" id="UP000441208">
    <property type="component" value="Unassembled WGS sequence"/>
</dbReference>
<keyword evidence="1" id="KW-0472">Membrane</keyword>
<feature type="transmembrane region" description="Helical" evidence="1">
    <location>
        <begin position="290"/>
        <end position="308"/>
    </location>
</feature>
<evidence type="ECO:0000313" key="5">
    <source>
        <dbReference type="EMBL" id="KAE9299674.1"/>
    </source>
</evidence>
<evidence type="ECO:0000313" key="9">
    <source>
        <dbReference type="Proteomes" id="UP000488956"/>
    </source>
</evidence>
<keyword evidence="1" id="KW-1133">Transmembrane helix</keyword>
<accession>A0A6A4D3Z1</accession>
<protein>
    <submittedName>
        <fullName evidence="5">Uncharacterized protein</fullName>
    </submittedName>
</protein>
<keyword evidence="1" id="KW-0812">Transmembrane</keyword>
<evidence type="ECO:0000256" key="1">
    <source>
        <dbReference type="SAM" id="Phobius"/>
    </source>
</evidence>
<evidence type="ECO:0000313" key="2">
    <source>
        <dbReference type="EMBL" id="KAE8932281.1"/>
    </source>
</evidence>
<sequence>MKNSQQSYRVRAANDGRSSYLTAQRKLLAVWLVMGVLPLILQIRSYTQFVRPHKMSEILVVPHDQQKETASLTQVCPVQALVLAGVWWNFEPTHYYTTDNGIVCHAVVPQYNTHGNYFISSSKVTPYRTAPSSCANDSFPLEVYFYHASIGFYSFHEGEVGTYCTKDKIAYIAVEVLGAYDINGSFLANDTGSTESRVSYWYGIAGAIWLVFRLLIIRRSYSLLRIYGRRCDEMGETLDQDAVIVFVQESLRLSAHGATNYHRVALLYLIVEGIMTDLFLIIANDGWITRVQYGSLGYNLSGLMLLLFEMLENTKWLSEKWRMRVKRVYFSYETALVGELVTALVLQTILSGLNRSDFKHSKPTALAVSYYLWSLVCHGAVVLVIIAIISSVRVPWALIYVWLKFRSFAVLSEPCCVDAALGVRSRIMLLGAYQWTDNKLYYKSDALKAFGMLKMEEDGVEYLVLHKLHWFTVPQDNLIGIGVISGERVDPCNERPCTGVISFLDRRLGGIPVHTGYYYRTQRTLKILVAAEGSSHLPHYAQGPTCS</sequence>
<dbReference type="EMBL" id="QXFZ01001077">
    <property type="protein sequence ID" value="KAE9097520.1"/>
    <property type="molecule type" value="Genomic_DNA"/>
</dbReference>
<proteinExistence type="predicted"/>
<dbReference type="Proteomes" id="UP000488956">
    <property type="component" value="Unassembled WGS sequence"/>
</dbReference>
<dbReference type="AlphaFoldDB" id="A0A6A4D3Z1"/>
<evidence type="ECO:0000313" key="6">
    <source>
        <dbReference type="Proteomes" id="UP000429523"/>
    </source>
</evidence>
<dbReference type="Proteomes" id="UP000437068">
    <property type="component" value="Unassembled WGS sequence"/>
</dbReference>
<feature type="transmembrane region" description="Helical" evidence="1">
    <location>
        <begin position="370"/>
        <end position="403"/>
    </location>
</feature>